<sequence>MKGKIKLNILKKALPACLGLLALITKGFAQEAPAKLAFDKYSKAALQEKIYVHVDKSVYVTGEIVWFKIYCVDGTYNKPLNLSKIVYVEILDNANASVMQAKIAMYNGIGSGSLMVPPALVNGNYKLRAYTNWMKNFEPEGYFEKKITIINTLRTPDVAAKTTGPDYDVQFFPEGGDLVNGLPANVAFKAVGRNGLGIAFKGAIINQSNDTVARFQPLKFGMGHFAFTPVANNSYRAVIRVGNQKPLLVNLPAAKSEGYTMQVTDAGNGNLNVKVNSSVAGGQLLLLAQTRGLAKLSLNAAPAGGIATFIVGKDKLGEGVSSLTVFNDAGQPVCERLYFKRPKQALFVDAVADAPQYASRKKVSVTIAAKNATDKMIGSSLSMAVYRLDSLQAADTDNIAAYLWLGSELKGAIESPGYYLSGADEEATDNLLLTQGWRRFKWNNILNAGNNSFKYLPEFNGHMITARVTDSAKNAAKDVIAYLAIPGKRVQMYAAKSDANGTLLFNTKEFYGAGEVVVQTNTERDTTHRIEVLNPFSEQFAKTRLPTLELLPYTQAALQQQSLGAQVQTIYAANKLKRYFEPKVDSAAFFGAPFKTYKLDDYTRFVTMEEVVREYISEATVSRLRGRPHITLIDENGLLSPDPLIMVDGVPVFKTEKVFAVDPLKVQRLQVVRNRYFWGPSVYEGIMNYTTYKGDLGGTETDAHATVIDYEGAQVQREFYSPVYETEEQAKSRIPDFRNLLFWSPDIKTGSLTANKVAFYTSDVPGKYFGIVQGMAANGDAASKTFTFEVK</sequence>
<protein>
    <recommendedName>
        <fullName evidence="4">Macroglobulin domain-containing protein</fullName>
    </recommendedName>
</protein>
<evidence type="ECO:0000256" key="1">
    <source>
        <dbReference type="SAM" id="SignalP"/>
    </source>
</evidence>
<comment type="caution">
    <text evidence="2">The sequence shown here is derived from an EMBL/GenBank/DDBJ whole genome shotgun (WGS) entry which is preliminary data.</text>
</comment>
<proteinExistence type="predicted"/>
<dbReference type="AlphaFoldDB" id="A0A1S9PDM4"/>
<evidence type="ECO:0000313" key="3">
    <source>
        <dbReference type="Proteomes" id="UP000189739"/>
    </source>
</evidence>
<feature type="signal peptide" evidence="1">
    <location>
        <begin position="1"/>
        <end position="29"/>
    </location>
</feature>
<organism evidence="2 3">
    <name type="scientific">Mucilaginibacter pedocola</name>
    <dbReference type="NCBI Taxonomy" id="1792845"/>
    <lineage>
        <taxon>Bacteria</taxon>
        <taxon>Pseudomonadati</taxon>
        <taxon>Bacteroidota</taxon>
        <taxon>Sphingobacteriia</taxon>
        <taxon>Sphingobacteriales</taxon>
        <taxon>Sphingobacteriaceae</taxon>
        <taxon>Mucilaginibacter</taxon>
    </lineage>
</organism>
<accession>A0A1S9PDM4</accession>
<gene>
    <name evidence="2" type="ORF">BC343_29615</name>
</gene>
<dbReference type="EMBL" id="MBTF01000017">
    <property type="protein sequence ID" value="OOQ59076.1"/>
    <property type="molecule type" value="Genomic_DNA"/>
</dbReference>
<evidence type="ECO:0000313" key="2">
    <source>
        <dbReference type="EMBL" id="OOQ59076.1"/>
    </source>
</evidence>
<keyword evidence="3" id="KW-1185">Reference proteome</keyword>
<reference evidence="2 3" key="1">
    <citation type="submission" date="2016-07" db="EMBL/GenBank/DDBJ databases">
        <title>Genomic analysis of zinc-resistant bacterium Mucilaginibacter pedocola TBZ30.</title>
        <authorList>
            <person name="Huang J."/>
            <person name="Tang J."/>
        </authorList>
    </citation>
    <scope>NUCLEOTIDE SEQUENCE [LARGE SCALE GENOMIC DNA]</scope>
    <source>
        <strain evidence="2 3">TBZ30</strain>
    </source>
</reference>
<feature type="chain" id="PRO_5012571781" description="Macroglobulin domain-containing protein" evidence="1">
    <location>
        <begin position="30"/>
        <end position="791"/>
    </location>
</feature>
<dbReference type="OrthoDB" id="609485at2"/>
<dbReference type="RefSeq" id="WP_078348977.1">
    <property type="nucleotide sequence ID" value="NZ_MBTF01000017.1"/>
</dbReference>
<name>A0A1S9PDM4_9SPHI</name>
<dbReference type="STRING" id="1792845.BC343_29615"/>
<keyword evidence="1" id="KW-0732">Signal</keyword>
<dbReference type="Proteomes" id="UP000189739">
    <property type="component" value="Unassembled WGS sequence"/>
</dbReference>
<dbReference type="Gene3D" id="2.60.40.1930">
    <property type="match status" value="1"/>
</dbReference>
<evidence type="ECO:0008006" key="4">
    <source>
        <dbReference type="Google" id="ProtNLM"/>
    </source>
</evidence>